<gene>
    <name evidence="1" type="ORF">SAMN05216587_102276</name>
</gene>
<dbReference type="GO" id="GO:0004519">
    <property type="term" value="F:endonuclease activity"/>
    <property type="evidence" value="ECO:0007669"/>
    <property type="project" value="InterPro"/>
</dbReference>
<dbReference type="NCBIfam" id="TIGR02563">
    <property type="entry name" value="cas_Csy4"/>
    <property type="match status" value="1"/>
</dbReference>
<name>A0A1I0W7T6_SELRU</name>
<dbReference type="AlphaFoldDB" id="A0A1I0W7T6"/>
<evidence type="ECO:0000313" key="2">
    <source>
        <dbReference type="Proteomes" id="UP000183843"/>
    </source>
</evidence>
<reference evidence="1 2" key="1">
    <citation type="submission" date="2016-10" db="EMBL/GenBank/DDBJ databases">
        <authorList>
            <person name="de Groot N.N."/>
        </authorList>
    </citation>
    <scope>NUCLEOTIDE SEQUENCE [LARGE SCALE GENOMIC DNA]</scope>
    <source>
        <strain evidence="1 2">L14</strain>
    </source>
</reference>
<dbReference type="InterPro" id="IPR042564">
    <property type="entry name" value="CRISPR-Cas6/Csy4_sf"/>
</dbReference>
<organism evidence="1 2">
    <name type="scientific">Selenomonas ruminantium</name>
    <dbReference type="NCBI Taxonomy" id="971"/>
    <lineage>
        <taxon>Bacteria</taxon>
        <taxon>Bacillati</taxon>
        <taxon>Bacillota</taxon>
        <taxon>Negativicutes</taxon>
        <taxon>Selenomonadales</taxon>
        <taxon>Selenomonadaceae</taxon>
        <taxon>Selenomonas</taxon>
    </lineage>
</organism>
<dbReference type="Gene3D" id="3.30.70.2540">
    <property type="entry name" value="CRISPR-associated endoribonuclease Cas6/Csy4"/>
    <property type="match status" value="1"/>
</dbReference>
<protein>
    <submittedName>
        <fullName evidence="1">CRISPR-associated endoribonuclease Cas6/Csy4, subtype I-F/YPEST</fullName>
    </submittedName>
</protein>
<proteinExistence type="predicted"/>
<dbReference type="Proteomes" id="UP000183843">
    <property type="component" value="Unassembled WGS sequence"/>
</dbReference>
<sequence>MFSQMIIIKPGTGISANVIISEDIFPVLHRLFVNHGKKFGITFPAYTFDKKGSLGNIIEVLCEDKEALAALRLEEVLAPIKDYVKVKREIAARDDYMLFKRVRGENQFETTKRRMEKRGHTELGRPLAMHIRKKNQQVFCHAYIMVKSASTGKAYNIFVAPADVKHGNFSAYGLVLRGEEHA</sequence>
<dbReference type="InterPro" id="IPR013396">
    <property type="entry name" value="CRISPR-assoc_prot_Csy4"/>
</dbReference>
<dbReference type="GO" id="GO:0043571">
    <property type="term" value="P:maintenance of CRISPR repeat elements"/>
    <property type="evidence" value="ECO:0007669"/>
    <property type="project" value="InterPro"/>
</dbReference>
<dbReference type="Pfam" id="PF09618">
    <property type="entry name" value="Cas_Csy4"/>
    <property type="match status" value="1"/>
</dbReference>
<dbReference type="EMBL" id="FOJX01000002">
    <property type="protein sequence ID" value="SFA84762.1"/>
    <property type="molecule type" value="Genomic_DNA"/>
</dbReference>
<evidence type="ECO:0000313" key="1">
    <source>
        <dbReference type="EMBL" id="SFA84762.1"/>
    </source>
</evidence>
<accession>A0A1I0W7T6</accession>